<evidence type="ECO:0000256" key="5">
    <source>
        <dbReference type="SAM" id="MobiDB-lite"/>
    </source>
</evidence>
<reference evidence="7 8" key="1">
    <citation type="submission" date="2019-04" db="EMBL/GenBank/DDBJ databases">
        <title>Chitiniphilus eburnea sp. nov., a novel chitinolytic bacterium isolated from aquaculture sludge.</title>
        <authorList>
            <person name="Sheng M."/>
        </authorList>
    </citation>
    <scope>NUCLEOTIDE SEQUENCE [LARGE SCALE GENOMIC DNA]</scope>
    <source>
        <strain evidence="7 8">HX-2-15</strain>
    </source>
</reference>
<keyword evidence="1" id="KW-0472">Membrane</keyword>
<organism evidence="7 8">
    <name type="scientific">Chitiniphilus eburneus</name>
    <dbReference type="NCBI Taxonomy" id="2571148"/>
    <lineage>
        <taxon>Bacteria</taxon>
        <taxon>Pseudomonadati</taxon>
        <taxon>Pseudomonadota</taxon>
        <taxon>Betaproteobacteria</taxon>
        <taxon>Neisseriales</taxon>
        <taxon>Chitinibacteraceae</taxon>
        <taxon>Chitiniphilus</taxon>
    </lineage>
</organism>
<evidence type="ECO:0000259" key="6">
    <source>
        <dbReference type="PROSITE" id="PS50893"/>
    </source>
</evidence>
<dbReference type="OrthoDB" id="9762051at2"/>
<evidence type="ECO:0000256" key="4">
    <source>
        <dbReference type="ARBA" id="ARBA00022840"/>
    </source>
</evidence>
<keyword evidence="2" id="KW-0677">Repeat</keyword>
<sequence>MTNSPALTLDGVAFHLPDGRPLFSDLSLVFDTGPSALVGRNGIGKSVLGQILAGILPPSRGVVRGTERVFHLPQRIDLAARPTVAALAGVDGALAALARIEAGSCDEADFALLADRWALPHDLQRLLERAGLPHLRPDNRSAWISGGEAMRVALLGAWLSGANFLILDEPTNHLDARHREALLAQLDDWPGGLLVISHDRALLRRMRVIVELDERGLHRYGGDYDVYRAQKQAERHAAHAQLAHARTTQRREQSALREQAERAQQRQARGHRDAADSNQAKILLGRQRQRAEQSGGRLQARHDERRAALAEAVAQVRGLAAEPLAPQLVQPAIVVPSGRQVLTFSGLVLPFAPNAPLDWSLRGPRRIAVVGPNGCGKSTLLRVVAGQLAPAVGTADVALPALLLDQHTDLLDPARDAVSQLLARAPTLDETGARTRLALLGLSGEQALRPVATLSGGERLKAALACALYGTNGPGLLVLDEPTNHLDLAGMQAVEQLLRDYRGALLVVSHDTDFLAAIDLDGQLAWQDGGWRFHEGSG</sequence>
<dbReference type="FunFam" id="3.40.50.300:FF:001320">
    <property type="entry name" value="Heme ABC transporter ATP-binding protein"/>
    <property type="match status" value="1"/>
</dbReference>
<accession>A0A4U0PKR0</accession>
<dbReference type="Gene3D" id="3.40.50.300">
    <property type="entry name" value="P-loop containing nucleotide triphosphate hydrolases"/>
    <property type="match status" value="2"/>
</dbReference>
<dbReference type="InterPro" id="IPR050611">
    <property type="entry name" value="ABCF"/>
</dbReference>
<feature type="compositionally biased region" description="Basic and acidic residues" evidence="5">
    <location>
        <begin position="249"/>
        <end position="275"/>
    </location>
</feature>
<dbReference type="AlphaFoldDB" id="A0A4U0PKR0"/>
<keyword evidence="1" id="KW-1003">Cell membrane</keyword>
<dbReference type="Proteomes" id="UP000310016">
    <property type="component" value="Unassembled WGS sequence"/>
</dbReference>
<feature type="domain" description="ABC transporter" evidence="6">
    <location>
        <begin position="7"/>
        <end position="240"/>
    </location>
</feature>
<dbReference type="CDD" id="cd03221">
    <property type="entry name" value="ABCF_EF-3"/>
    <property type="match status" value="1"/>
</dbReference>
<dbReference type="GO" id="GO:0016887">
    <property type="term" value="F:ATP hydrolysis activity"/>
    <property type="evidence" value="ECO:0007669"/>
    <property type="project" value="InterPro"/>
</dbReference>
<dbReference type="SUPFAM" id="SSF52540">
    <property type="entry name" value="P-loop containing nucleoside triphosphate hydrolases"/>
    <property type="match status" value="2"/>
</dbReference>
<name>A0A4U0PKR0_9NEIS</name>
<evidence type="ECO:0000256" key="2">
    <source>
        <dbReference type="ARBA" id="ARBA00022737"/>
    </source>
</evidence>
<gene>
    <name evidence="7" type="ORF">FAZ21_15410</name>
</gene>
<dbReference type="PROSITE" id="PS50893">
    <property type="entry name" value="ABC_TRANSPORTER_2"/>
    <property type="match status" value="1"/>
</dbReference>
<dbReference type="Pfam" id="PF00005">
    <property type="entry name" value="ABC_tran"/>
    <property type="match status" value="2"/>
</dbReference>
<keyword evidence="3" id="KW-0547">Nucleotide-binding</keyword>
<evidence type="ECO:0000256" key="3">
    <source>
        <dbReference type="ARBA" id="ARBA00022741"/>
    </source>
</evidence>
<dbReference type="RefSeq" id="WP_136774338.1">
    <property type="nucleotide sequence ID" value="NZ_CP156074.1"/>
</dbReference>
<dbReference type="EMBL" id="SUMF01000023">
    <property type="protein sequence ID" value="TJZ68595.1"/>
    <property type="molecule type" value="Genomic_DNA"/>
</dbReference>
<evidence type="ECO:0000313" key="7">
    <source>
        <dbReference type="EMBL" id="TJZ68595.1"/>
    </source>
</evidence>
<dbReference type="SMART" id="SM00382">
    <property type="entry name" value="AAA"/>
    <property type="match status" value="2"/>
</dbReference>
<evidence type="ECO:0000313" key="8">
    <source>
        <dbReference type="Proteomes" id="UP000310016"/>
    </source>
</evidence>
<evidence type="ECO:0000256" key="1">
    <source>
        <dbReference type="ARBA" id="ARBA00022475"/>
    </source>
</evidence>
<protein>
    <submittedName>
        <fullName evidence="7">ABC-F family ATP-binding cassette domain-containing protein</fullName>
    </submittedName>
</protein>
<dbReference type="GO" id="GO:0005524">
    <property type="term" value="F:ATP binding"/>
    <property type="evidence" value="ECO:0007669"/>
    <property type="project" value="UniProtKB-KW"/>
</dbReference>
<dbReference type="InterPro" id="IPR003593">
    <property type="entry name" value="AAA+_ATPase"/>
</dbReference>
<keyword evidence="8" id="KW-1185">Reference proteome</keyword>
<dbReference type="InterPro" id="IPR027417">
    <property type="entry name" value="P-loop_NTPase"/>
</dbReference>
<dbReference type="InterPro" id="IPR003439">
    <property type="entry name" value="ABC_transporter-like_ATP-bd"/>
</dbReference>
<dbReference type="PANTHER" id="PTHR19211">
    <property type="entry name" value="ATP-BINDING TRANSPORT PROTEIN-RELATED"/>
    <property type="match status" value="1"/>
</dbReference>
<feature type="region of interest" description="Disordered" evidence="5">
    <location>
        <begin position="235"/>
        <end position="302"/>
    </location>
</feature>
<keyword evidence="4 7" id="KW-0067">ATP-binding</keyword>
<dbReference type="PROSITE" id="PS00211">
    <property type="entry name" value="ABC_TRANSPORTER_1"/>
    <property type="match status" value="1"/>
</dbReference>
<comment type="caution">
    <text evidence="7">The sequence shown here is derived from an EMBL/GenBank/DDBJ whole genome shotgun (WGS) entry which is preliminary data.</text>
</comment>
<dbReference type="InterPro" id="IPR017871">
    <property type="entry name" value="ABC_transporter-like_CS"/>
</dbReference>
<proteinExistence type="predicted"/>
<dbReference type="PANTHER" id="PTHR19211:SF6">
    <property type="entry name" value="BLL7188 PROTEIN"/>
    <property type="match status" value="1"/>
</dbReference>